<dbReference type="AlphaFoldDB" id="A0AA91PUT0"/>
<gene>
    <name evidence="2" type="ORF">A9F13_32g00143</name>
</gene>
<organism evidence="2 3">
    <name type="scientific">Clavispora lusitaniae</name>
    <name type="common">Candida lusitaniae</name>
    <dbReference type="NCBI Taxonomy" id="36911"/>
    <lineage>
        <taxon>Eukaryota</taxon>
        <taxon>Fungi</taxon>
        <taxon>Dikarya</taxon>
        <taxon>Ascomycota</taxon>
        <taxon>Saccharomycotina</taxon>
        <taxon>Pichiomycetes</taxon>
        <taxon>Metschnikowiaceae</taxon>
        <taxon>Clavispora</taxon>
    </lineage>
</organism>
<dbReference type="KEGG" id="clus:A9F13_32g00143"/>
<sequence>MSPHRISSADELASRFSASVSITEEEALLAHISPYFDVKNTIYGGRGCFARAQIPKGTVIHLSRHPIGSSVARVFRKEVCTWCFGYQDGKTLKHRLHDKIYFCSQECVASFVESDPEDLLAQTLVRVELLFAQSRGEISDKDIPGDEDLDAEISRIWAATEKWESSLARLKPSKKAQIRPIVNDDDYCELRYVLGVLHSMYQTNKAEKLHHREEDSEEQKPANVTPDGAFQLSLSGMDDGEALAIEAKLFDILHSSESQKVHRYPYLAVSYSNIYKFIRLIAPEEYLPFISIQAVRDIIGRNLTNAFGIWSPVTSSDEEREYFGFGVYPSASFFNHSCKPNVTKIRRGASYEYIAKEDIPVGAELCISYGIRESDGLKQRQDALREWFFECGCSRCTTEGKA</sequence>
<protein>
    <recommendedName>
        <fullName evidence="1">SET domain-containing protein</fullName>
    </recommendedName>
</protein>
<dbReference type="PROSITE" id="PS50280">
    <property type="entry name" value="SET"/>
    <property type="match status" value="1"/>
</dbReference>
<dbReference type="InterPro" id="IPR001214">
    <property type="entry name" value="SET_dom"/>
</dbReference>
<dbReference type="PANTHER" id="PTHR12197:SF294">
    <property type="entry name" value="POTENTIAL PROTEIN LYSINE METHYLTRANSFERASE SET6"/>
    <property type="match status" value="1"/>
</dbReference>
<evidence type="ECO:0000313" key="3">
    <source>
        <dbReference type="Proteomes" id="UP000195602"/>
    </source>
</evidence>
<dbReference type="GO" id="GO:0005634">
    <property type="term" value="C:nucleus"/>
    <property type="evidence" value="ECO:0007669"/>
    <property type="project" value="TreeGrafter"/>
</dbReference>
<name>A0AA91PUT0_CLALS</name>
<dbReference type="PANTHER" id="PTHR12197">
    <property type="entry name" value="HISTONE-LYSINE N-METHYLTRANSFERASE SMYD"/>
    <property type="match status" value="1"/>
</dbReference>
<proteinExistence type="predicted"/>
<evidence type="ECO:0000313" key="2">
    <source>
        <dbReference type="EMBL" id="OVF03979.1"/>
    </source>
</evidence>
<dbReference type="SUPFAM" id="SSF82199">
    <property type="entry name" value="SET domain"/>
    <property type="match status" value="1"/>
</dbReference>
<feature type="domain" description="SET" evidence="1">
    <location>
        <begin position="18"/>
        <end position="370"/>
    </location>
</feature>
<dbReference type="CDD" id="cd20071">
    <property type="entry name" value="SET_SMYD"/>
    <property type="match status" value="1"/>
</dbReference>
<dbReference type="InterPro" id="IPR050869">
    <property type="entry name" value="H3K4_H4K5_MeTrfase"/>
</dbReference>
<accession>A0AA91PUT0</accession>
<dbReference type="InterPro" id="IPR046341">
    <property type="entry name" value="SET_dom_sf"/>
</dbReference>
<evidence type="ECO:0000259" key="1">
    <source>
        <dbReference type="PROSITE" id="PS50280"/>
    </source>
</evidence>
<dbReference type="Proteomes" id="UP000195602">
    <property type="component" value="Unassembled WGS sequence"/>
</dbReference>
<dbReference type="EMBL" id="LYUB02000031">
    <property type="protein sequence ID" value="OVF03979.1"/>
    <property type="molecule type" value="Genomic_DNA"/>
</dbReference>
<dbReference type="Pfam" id="PF00856">
    <property type="entry name" value="SET"/>
    <property type="match status" value="1"/>
</dbReference>
<reference evidence="2 3" key="1">
    <citation type="submission" date="2017-04" db="EMBL/GenBank/DDBJ databases">
        <title>Draft genome of the yeast Clavispora lusitaniae type strain CBS 6936.</title>
        <authorList>
            <person name="Durrens P."/>
            <person name="Klopp C."/>
            <person name="Biteau N."/>
            <person name="Fitton-Ouhabi V."/>
            <person name="Dementhon K."/>
            <person name="Accoceberry I."/>
            <person name="Sherman D.J."/>
            <person name="Noel T."/>
        </authorList>
    </citation>
    <scope>NUCLEOTIDE SEQUENCE [LARGE SCALE GENOMIC DNA]</scope>
    <source>
        <strain evidence="2 3">CBS 6936</strain>
    </source>
</reference>
<comment type="caution">
    <text evidence="2">The sequence shown here is derived from an EMBL/GenBank/DDBJ whole genome shotgun (WGS) entry which is preliminary data.</text>
</comment>
<dbReference type="Gene3D" id="2.170.270.10">
    <property type="entry name" value="SET domain"/>
    <property type="match status" value="1"/>
</dbReference>